<keyword evidence="2" id="KW-1185">Reference proteome</keyword>
<reference evidence="1" key="1">
    <citation type="submission" date="2022-03" db="EMBL/GenBank/DDBJ databases">
        <authorList>
            <person name="Alioto T."/>
            <person name="Alioto T."/>
            <person name="Gomez Garrido J."/>
        </authorList>
    </citation>
    <scope>NUCLEOTIDE SEQUENCE</scope>
</reference>
<dbReference type="AlphaFoldDB" id="A0AAD1WPB5"/>
<accession>A0AAD1WPB5</accession>
<sequence>YLDKVGLPKLELAQEQALLQPITLQEVKDSIKQLPSSKSPGVDGLPKECYKRFGDILAPQLLQVFHRANELGSLPPELLLATVITIPKLEKTPDICKHFCPFSLLNMDAKLYAMILATADP</sequence>
<proteinExistence type="predicted"/>
<name>A0AAD1WPB5_PELCU</name>
<feature type="non-terminal residue" evidence="1">
    <location>
        <position position="1"/>
    </location>
</feature>
<organism evidence="1 2">
    <name type="scientific">Pelobates cultripes</name>
    <name type="common">Western spadefoot toad</name>
    <dbReference type="NCBI Taxonomy" id="61616"/>
    <lineage>
        <taxon>Eukaryota</taxon>
        <taxon>Metazoa</taxon>
        <taxon>Chordata</taxon>
        <taxon>Craniata</taxon>
        <taxon>Vertebrata</taxon>
        <taxon>Euteleostomi</taxon>
        <taxon>Amphibia</taxon>
        <taxon>Batrachia</taxon>
        <taxon>Anura</taxon>
        <taxon>Pelobatoidea</taxon>
        <taxon>Pelobatidae</taxon>
        <taxon>Pelobates</taxon>
    </lineage>
</organism>
<gene>
    <name evidence="1" type="ORF">PECUL_23A042904</name>
</gene>
<evidence type="ECO:0000313" key="2">
    <source>
        <dbReference type="Proteomes" id="UP001295444"/>
    </source>
</evidence>
<dbReference type="Proteomes" id="UP001295444">
    <property type="component" value="Chromosome 09"/>
</dbReference>
<protein>
    <submittedName>
        <fullName evidence="1">Uncharacterized protein</fullName>
    </submittedName>
</protein>
<dbReference type="PANTHER" id="PTHR19446">
    <property type="entry name" value="REVERSE TRANSCRIPTASES"/>
    <property type="match status" value="1"/>
</dbReference>
<evidence type="ECO:0000313" key="1">
    <source>
        <dbReference type="EMBL" id="CAH2315889.1"/>
    </source>
</evidence>
<dbReference type="EMBL" id="OW240920">
    <property type="protein sequence ID" value="CAH2315889.1"/>
    <property type="molecule type" value="Genomic_DNA"/>
</dbReference>